<evidence type="ECO:0000256" key="1">
    <source>
        <dbReference type="ARBA" id="ARBA00022741"/>
    </source>
</evidence>
<dbReference type="STRING" id="683960.A0A1E3P9Q5"/>
<organism evidence="5 6">
    <name type="scientific">Wickerhamomyces anomalus (strain ATCC 58044 / CBS 1984 / NCYC 433 / NRRL Y-366-8)</name>
    <name type="common">Yeast</name>
    <name type="synonym">Hansenula anomala</name>
    <dbReference type="NCBI Taxonomy" id="683960"/>
    <lineage>
        <taxon>Eukaryota</taxon>
        <taxon>Fungi</taxon>
        <taxon>Dikarya</taxon>
        <taxon>Ascomycota</taxon>
        <taxon>Saccharomycotina</taxon>
        <taxon>Saccharomycetes</taxon>
        <taxon>Phaffomycetales</taxon>
        <taxon>Wickerhamomycetaceae</taxon>
        <taxon>Wickerhamomyces</taxon>
    </lineage>
</organism>
<evidence type="ECO:0000259" key="3">
    <source>
        <dbReference type="PROSITE" id="PS51710"/>
    </source>
</evidence>
<dbReference type="GO" id="GO:0005743">
    <property type="term" value="C:mitochondrial inner membrane"/>
    <property type="evidence" value="ECO:0007669"/>
    <property type="project" value="EnsemblFungi"/>
</dbReference>
<dbReference type="GO" id="GO:0043022">
    <property type="term" value="F:ribosome binding"/>
    <property type="evidence" value="ECO:0007669"/>
    <property type="project" value="EnsemblFungi"/>
</dbReference>
<dbReference type="Gene3D" id="3.40.50.300">
    <property type="entry name" value="P-loop containing nucleotide triphosphate hydrolases"/>
    <property type="match status" value="1"/>
</dbReference>
<reference evidence="5 6" key="1">
    <citation type="journal article" date="2016" name="Proc. Natl. Acad. Sci. U.S.A.">
        <title>Comparative genomics of biotechnologically important yeasts.</title>
        <authorList>
            <person name="Riley R."/>
            <person name="Haridas S."/>
            <person name="Wolfe K.H."/>
            <person name="Lopes M.R."/>
            <person name="Hittinger C.T."/>
            <person name="Goeker M."/>
            <person name="Salamov A.A."/>
            <person name="Wisecaver J.H."/>
            <person name="Long T.M."/>
            <person name="Calvey C.H."/>
            <person name="Aerts A.L."/>
            <person name="Barry K.W."/>
            <person name="Choi C."/>
            <person name="Clum A."/>
            <person name="Coughlan A.Y."/>
            <person name="Deshpande S."/>
            <person name="Douglass A.P."/>
            <person name="Hanson S.J."/>
            <person name="Klenk H.-P."/>
            <person name="LaButti K.M."/>
            <person name="Lapidus A."/>
            <person name="Lindquist E.A."/>
            <person name="Lipzen A.M."/>
            <person name="Meier-Kolthoff J.P."/>
            <person name="Ohm R.A."/>
            <person name="Otillar R.P."/>
            <person name="Pangilinan J.L."/>
            <person name="Peng Y."/>
            <person name="Rokas A."/>
            <person name="Rosa C.A."/>
            <person name="Scheuner C."/>
            <person name="Sibirny A.A."/>
            <person name="Slot J.C."/>
            <person name="Stielow J.B."/>
            <person name="Sun H."/>
            <person name="Kurtzman C.P."/>
            <person name="Blackwell M."/>
            <person name="Grigoriev I.V."/>
            <person name="Jeffries T.W."/>
        </authorList>
    </citation>
    <scope>NUCLEOTIDE SEQUENCE [LARGE SCALE GENOMIC DNA]</scope>
    <source>
        <strain evidence="6">ATCC 58044 / CBS 1984 / NCYC 433 / NRRL Y-366-8</strain>
    </source>
</reference>
<accession>A0A1E3P9Q5</accession>
<dbReference type="PROSITE" id="PS51883">
    <property type="entry name" value="OBG"/>
    <property type="match status" value="1"/>
</dbReference>
<sequence>MISRQLIFKRSFTSTFLRRNAFSPPDNVPGTEMNEAWLEQLGNSTDEEAKQSSLEELPFLRRKTADFDPEVVGDHHRTKFRYDGSDEYGYMNIKIPVSSYITRSSPFSNLSAKSRPKSESNTNQTFSDLRIIRLKSGKGGDGAVSFLRDANRTKGPADGGDGGDGGSIYVRAVEGMNSLGKLKQSYVAGHGGNGKKGQLDGSTGRDIVLTVPVGTIIKWIPDVQILKDAEERGEKDLEISTKCRGNFSADIEPTFIQLFRECWKRGEGWIFKDKDEEWHQDKSFFRKLRRRVSNYDFFVISKERNQDLFPLHGIDLKTPSKKPVLLLKGGKGGLGNMHFLTNEIRNPRFSKSGRSGIEENFVFELKLIADLGLVGLPNAGKSTLLRAISNARPRVGHWEFTTLQPTIGTISLGMDKPAFTVADIPGIIKGAKDNKGMGLDFLRHVERSGGLVFVISLEHENPINSLEILLEEMGKRIEGKNVLIVATKADLKNSLAKFKKLKAYVEERNWKIVPCCAEKEENIEQVILMMGECAKKL</sequence>
<dbReference type="SUPFAM" id="SSF82051">
    <property type="entry name" value="Obg GTP-binding protein N-terminal domain"/>
    <property type="match status" value="1"/>
</dbReference>
<dbReference type="Pfam" id="PF01926">
    <property type="entry name" value="MMR_HSR1"/>
    <property type="match status" value="1"/>
</dbReference>
<dbReference type="InterPro" id="IPR027417">
    <property type="entry name" value="P-loop_NTPase"/>
</dbReference>
<evidence type="ECO:0000313" key="6">
    <source>
        <dbReference type="Proteomes" id="UP000094112"/>
    </source>
</evidence>
<dbReference type="InterPro" id="IPR036726">
    <property type="entry name" value="GTP1_OBG_dom_sf"/>
</dbReference>
<dbReference type="SUPFAM" id="SSF52540">
    <property type="entry name" value="P-loop containing nucleoside triphosphate hydrolases"/>
    <property type="match status" value="1"/>
</dbReference>
<dbReference type="AlphaFoldDB" id="A0A1E3P9Q5"/>
<dbReference type="GO" id="GO:1902775">
    <property type="term" value="P:mitochondrial large ribosomal subunit assembly"/>
    <property type="evidence" value="ECO:0007669"/>
    <property type="project" value="EnsemblFungi"/>
</dbReference>
<dbReference type="PROSITE" id="PS51710">
    <property type="entry name" value="G_OBG"/>
    <property type="match status" value="1"/>
</dbReference>
<dbReference type="PANTHER" id="PTHR11702:SF31">
    <property type="entry name" value="MITOCHONDRIAL RIBOSOME-ASSOCIATED GTPASE 2"/>
    <property type="match status" value="1"/>
</dbReference>
<name>A0A1E3P9Q5_WICAA</name>
<dbReference type="EMBL" id="KV454208">
    <property type="protein sequence ID" value="ODQ62146.1"/>
    <property type="molecule type" value="Genomic_DNA"/>
</dbReference>
<dbReference type="PANTHER" id="PTHR11702">
    <property type="entry name" value="DEVELOPMENTALLY REGULATED GTP-BINDING PROTEIN-RELATED"/>
    <property type="match status" value="1"/>
</dbReference>
<dbReference type="GeneID" id="30203347"/>
<dbReference type="OrthoDB" id="347018at2759"/>
<keyword evidence="1" id="KW-0547">Nucleotide-binding</keyword>
<keyword evidence="2" id="KW-0342">GTP-binding</keyword>
<evidence type="ECO:0008006" key="7">
    <source>
        <dbReference type="Google" id="ProtNLM"/>
    </source>
</evidence>
<gene>
    <name evidence="5" type="ORF">WICANDRAFT_87347</name>
</gene>
<dbReference type="Gene3D" id="2.70.210.12">
    <property type="entry name" value="GTP1/OBG domain"/>
    <property type="match status" value="1"/>
</dbReference>
<feature type="domain" description="OBG-type G" evidence="3">
    <location>
        <begin position="369"/>
        <end position="535"/>
    </location>
</feature>
<evidence type="ECO:0000313" key="5">
    <source>
        <dbReference type="EMBL" id="ODQ62146.1"/>
    </source>
</evidence>
<feature type="domain" description="Obg" evidence="4">
    <location>
        <begin position="124"/>
        <end position="368"/>
    </location>
</feature>
<dbReference type="Proteomes" id="UP000094112">
    <property type="component" value="Unassembled WGS sequence"/>
</dbReference>
<dbReference type="InterPro" id="IPR031167">
    <property type="entry name" value="G_OBG"/>
</dbReference>
<dbReference type="InterPro" id="IPR006169">
    <property type="entry name" value="GTP1_OBG_dom"/>
</dbReference>
<dbReference type="GO" id="GO:0003924">
    <property type="term" value="F:GTPase activity"/>
    <property type="evidence" value="ECO:0007669"/>
    <property type="project" value="InterPro"/>
</dbReference>
<dbReference type="Pfam" id="PF01018">
    <property type="entry name" value="GTP1_OBG"/>
    <property type="match status" value="2"/>
</dbReference>
<dbReference type="InterPro" id="IPR045086">
    <property type="entry name" value="OBG_GTPase"/>
</dbReference>
<evidence type="ECO:0000259" key="4">
    <source>
        <dbReference type="PROSITE" id="PS51883"/>
    </source>
</evidence>
<protein>
    <recommendedName>
        <fullName evidence="7">Obg family GTPase CgtA</fullName>
    </recommendedName>
</protein>
<dbReference type="GO" id="GO:0005525">
    <property type="term" value="F:GTP binding"/>
    <property type="evidence" value="ECO:0007669"/>
    <property type="project" value="UniProtKB-KW"/>
</dbReference>
<evidence type="ECO:0000256" key="2">
    <source>
        <dbReference type="ARBA" id="ARBA00023134"/>
    </source>
</evidence>
<dbReference type="PRINTS" id="PR00326">
    <property type="entry name" value="GTP1OBG"/>
</dbReference>
<dbReference type="CDD" id="cd01898">
    <property type="entry name" value="Obg"/>
    <property type="match status" value="1"/>
</dbReference>
<dbReference type="InterPro" id="IPR006073">
    <property type="entry name" value="GTP-bd"/>
</dbReference>
<proteinExistence type="predicted"/>
<keyword evidence="6" id="KW-1185">Reference proteome</keyword>
<dbReference type="RefSeq" id="XP_019041353.1">
    <property type="nucleotide sequence ID" value="XM_019186101.1"/>
</dbReference>